<dbReference type="PANTHER" id="PTHR11527">
    <property type="entry name" value="HEAT-SHOCK PROTEIN 20 FAMILY MEMBER"/>
    <property type="match status" value="1"/>
</dbReference>
<dbReference type="CDD" id="cd06464">
    <property type="entry name" value="ACD_sHsps-like"/>
    <property type="match status" value="1"/>
</dbReference>
<dbReference type="Proteomes" id="UP000191901">
    <property type="component" value="Chromosome"/>
</dbReference>
<dbReference type="InterPro" id="IPR008978">
    <property type="entry name" value="HSP20-like_chaperone"/>
</dbReference>
<dbReference type="KEGG" id="hhg:XM38_044110"/>
<dbReference type="AlphaFoldDB" id="A0A1Z3HT22"/>
<dbReference type="Gene3D" id="2.60.40.790">
    <property type="match status" value="1"/>
</dbReference>
<dbReference type="STRING" id="1641165.XM38_18160"/>
<evidence type="ECO:0000256" key="2">
    <source>
        <dbReference type="RuleBase" id="RU003616"/>
    </source>
</evidence>
<evidence type="ECO:0000259" key="3">
    <source>
        <dbReference type="PROSITE" id="PS01031"/>
    </source>
</evidence>
<dbReference type="Pfam" id="PF00011">
    <property type="entry name" value="HSP20"/>
    <property type="match status" value="1"/>
</dbReference>
<keyword evidence="5" id="KW-1185">Reference proteome</keyword>
<dbReference type="InterPro" id="IPR002068">
    <property type="entry name" value="A-crystallin/Hsp20_dom"/>
</dbReference>
<evidence type="ECO:0000313" key="4">
    <source>
        <dbReference type="EMBL" id="ASC73444.1"/>
    </source>
</evidence>
<dbReference type="OrthoDB" id="9811615at2"/>
<keyword evidence="4" id="KW-0346">Stress response</keyword>
<organism evidence="4 5">
    <name type="scientific">Halomicronema hongdechloris C2206</name>
    <dbReference type="NCBI Taxonomy" id="1641165"/>
    <lineage>
        <taxon>Bacteria</taxon>
        <taxon>Bacillati</taxon>
        <taxon>Cyanobacteriota</taxon>
        <taxon>Cyanophyceae</taxon>
        <taxon>Nodosilineales</taxon>
        <taxon>Nodosilineaceae</taxon>
        <taxon>Halomicronema</taxon>
    </lineage>
</organism>
<feature type="domain" description="SHSP" evidence="3">
    <location>
        <begin position="37"/>
        <end position="149"/>
    </location>
</feature>
<evidence type="ECO:0000256" key="1">
    <source>
        <dbReference type="PROSITE-ProRule" id="PRU00285"/>
    </source>
</evidence>
<sequence length="173" mass="19157">MTVRYWNPLWELETTRHRRQLDELFNQIGPATSQQSKKQIHWTPAARLVDQGDAYVLTMLLPVVNPDAIDIQVSRNAIAISGERQPTSVAAEHTVLYDDISYGTFRRVINLPDAIQNTQVQADFNAGHLTLTMPKAEEVRHRVVKVNVANGAKPAISTAADNGASTAQETTAQ</sequence>
<dbReference type="InterPro" id="IPR031107">
    <property type="entry name" value="Small_HSP"/>
</dbReference>
<proteinExistence type="inferred from homology"/>
<dbReference type="RefSeq" id="WP_080811489.1">
    <property type="nucleotide sequence ID" value="NZ_CP021983.2"/>
</dbReference>
<reference evidence="4 5" key="1">
    <citation type="journal article" date="2016" name="Biochim. Biophys. Acta">
        <title>Characterization of red-shifted phycobilisomes isolated from the chlorophyll f-containing cyanobacterium Halomicronema hongdechloris.</title>
        <authorList>
            <person name="Li Y."/>
            <person name="Lin Y."/>
            <person name="Garvey C.J."/>
            <person name="Birch D."/>
            <person name="Corkery R.W."/>
            <person name="Loughlin P.C."/>
            <person name="Scheer H."/>
            <person name="Willows R.D."/>
            <person name="Chen M."/>
        </authorList>
    </citation>
    <scope>NUCLEOTIDE SEQUENCE [LARGE SCALE GENOMIC DNA]</scope>
    <source>
        <strain evidence="4 5">C2206</strain>
    </source>
</reference>
<comment type="similarity">
    <text evidence="1 2">Belongs to the small heat shock protein (HSP20) family.</text>
</comment>
<evidence type="ECO:0000313" key="5">
    <source>
        <dbReference type="Proteomes" id="UP000191901"/>
    </source>
</evidence>
<gene>
    <name evidence="4" type="ORF">XM38_044110</name>
</gene>
<dbReference type="EMBL" id="CP021983">
    <property type="protein sequence ID" value="ASC73444.1"/>
    <property type="molecule type" value="Genomic_DNA"/>
</dbReference>
<dbReference type="SUPFAM" id="SSF49764">
    <property type="entry name" value="HSP20-like chaperones"/>
    <property type="match status" value="1"/>
</dbReference>
<name>A0A1Z3HT22_9CYAN</name>
<protein>
    <submittedName>
        <fullName evidence="4">18 kDa heat shock protein</fullName>
    </submittedName>
</protein>
<accession>A0A1Z3HT22</accession>
<dbReference type="PROSITE" id="PS01031">
    <property type="entry name" value="SHSP"/>
    <property type="match status" value="1"/>
</dbReference>